<evidence type="ECO:0000313" key="3">
    <source>
        <dbReference type="Proteomes" id="UP000001261"/>
    </source>
</evidence>
<dbReference type="GeneID" id="4567585"/>
<keyword evidence="1" id="KW-1133">Transmembrane helix</keyword>
<evidence type="ECO:0000313" key="2">
    <source>
        <dbReference type="EMBL" id="EAS36819.3"/>
    </source>
</evidence>
<dbReference type="AlphaFoldDB" id="J3KKT3"/>
<keyword evidence="3" id="KW-1185">Reference proteome</keyword>
<keyword evidence="1" id="KW-0812">Transmembrane</keyword>
<protein>
    <submittedName>
        <fullName evidence="2">Uncharacterized protein</fullName>
    </submittedName>
</protein>
<dbReference type="VEuPathDB" id="FungiDB:CIMG_02173"/>
<dbReference type="RefSeq" id="XP_001248402.2">
    <property type="nucleotide sequence ID" value="XM_001248401.2"/>
</dbReference>
<dbReference type="OrthoDB" id="4186590at2759"/>
<reference evidence="3" key="2">
    <citation type="journal article" date="2010" name="Genome Res.">
        <title>Population genomic sequencing of Coccidioides fungi reveals recent hybridization and transposon control.</title>
        <authorList>
            <person name="Neafsey D.E."/>
            <person name="Barker B.M."/>
            <person name="Sharpton T.J."/>
            <person name="Stajich J.E."/>
            <person name="Park D.J."/>
            <person name="Whiston E."/>
            <person name="Hung C.-Y."/>
            <person name="McMahan C."/>
            <person name="White J."/>
            <person name="Sykes S."/>
            <person name="Heiman D."/>
            <person name="Young S."/>
            <person name="Zeng Q."/>
            <person name="Abouelleil A."/>
            <person name="Aftuck L."/>
            <person name="Bessette D."/>
            <person name="Brown A."/>
            <person name="FitzGerald M."/>
            <person name="Lui A."/>
            <person name="Macdonald J.P."/>
            <person name="Priest M."/>
            <person name="Orbach M.J."/>
            <person name="Galgiani J.N."/>
            <person name="Kirkland T.N."/>
            <person name="Cole G.T."/>
            <person name="Birren B.W."/>
            <person name="Henn M.R."/>
            <person name="Taylor J.W."/>
            <person name="Rounsley S.D."/>
        </authorList>
    </citation>
    <scope>GENOME REANNOTATION</scope>
    <source>
        <strain evidence="3">RS</strain>
    </source>
</reference>
<dbReference type="STRING" id="246410.J3KKT3"/>
<dbReference type="EMBL" id="GG704911">
    <property type="protein sequence ID" value="EAS36819.3"/>
    <property type="molecule type" value="Genomic_DNA"/>
</dbReference>
<reference evidence="3" key="1">
    <citation type="journal article" date="2009" name="Genome Res.">
        <title>Comparative genomic analyses of the human fungal pathogens Coccidioides and their relatives.</title>
        <authorList>
            <person name="Sharpton T.J."/>
            <person name="Stajich J.E."/>
            <person name="Rounsley S.D."/>
            <person name="Gardner M.J."/>
            <person name="Wortman J.R."/>
            <person name="Jordar V.S."/>
            <person name="Maiti R."/>
            <person name="Kodira C.D."/>
            <person name="Neafsey D.E."/>
            <person name="Zeng Q."/>
            <person name="Hung C.-Y."/>
            <person name="McMahan C."/>
            <person name="Muszewska A."/>
            <person name="Grynberg M."/>
            <person name="Mandel M.A."/>
            <person name="Kellner E.M."/>
            <person name="Barker B.M."/>
            <person name="Galgiani J.N."/>
            <person name="Orbach M.J."/>
            <person name="Kirkland T.N."/>
            <person name="Cole G.T."/>
            <person name="Henn M.R."/>
            <person name="Birren B.W."/>
            <person name="Taylor J.W."/>
        </authorList>
    </citation>
    <scope>NUCLEOTIDE SEQUENCE [LARGE SCALE GENOMIC DNA]</scope>
    <source>
        <strain evidence="3">RS</strain>
    </source>
</reference>
<evidence type="ECO:0000256" key="1">
    <source>
        <dbReference type="SAM" id="Phobius"/>
    </source>
</evidence>
<sequence>MSGAIDCPEQVDIKLLPTGIFAMMASSVQVYYVPNNTIGPMFSSMRAERSIYAGSGWFIAATEKPEIPEAQDLSLTFSCNDQSFVDAAAVAERISPGQYIAYRKIIKQRKLDEQFKGSCEIHDVVITDYLKLVEEKWQKFARESGKADLKSRESLCRLELMLYDISDCAEDEIRRHPKLWQSVLKSVLNPHLPAIAECIGRLSLYVWHNYRPIKHNTLYGWAPSELLWRFVKDRCQWELADLQKEIAQLKAPINSRSVAERPSLYQFLLHLGLILFSYDFHTLCKLRGKEADIASWSHHDWEERCDRFDQLSDKDYDALVDFLREFAPFANIDLTSEDLRNQIRALIAGLRRVAGGVASKTGTTLKMSKKFSIAANIMILCAYFGIFAIVPTLEHDISLETYIEKYFEYHIAAPRRSPLYGWKAANEMTVTSKLDQVFLFLQPEAFPTGVTEVDLAASSCAPPPNLSPVRATLKKTQRSRYWRLRRREAA</sequence>
<name>J3KKT3_COCIM</name>
<feature type="transmembrane region" description="Helical" evidence="1">
    <location>
        <begin position="373"/>
        <end position="393"/>
    </location>
</feature>
<accession>J3KKT3</accession>
<dbReference type="Proteomes" id="UP000001261">
    <property type="component" value="Unassembled WGS sequence"/>
</dbReference>
<proteinExistence type="predicted"/>
<gene>
    <name evidence="2" type="ORF">CIMG_02173</name>
</gene>
<keyword evidence="1" id="KW-0472">Membrane</keyword>
<dbReference type="KEGG" id="cim:CIMG_02173"/>
<organism evidence="2 3">
    <name type="scientific">Coccidioides immitis (strain RS)</name>
    <name type="common">Valley fever fungus</name>
    <dbReference type="NCBI Taxonomy" id="246410"/>
    <lineage>
        <taxon>Eukaryota</taxon>
        <taxon>Fungi</taxon>
        <taxon>Dikarya</taxon>
        <taxon>Ascomycota</taxon>
        <taxon>Pezizomycotina</taxon>
        <taxon>Eurotiomycetes</taxon>
        <taxon>Eurotiomycetidae</taxon>
        <taxon>Onygenales</taxon>
        <taxon>Onygenaceae</taxon>
        <taxon>Coccidioides</taxon>
    </lineage>
</organism>
<dbReference type="InParanoid" id="J3KKT3"/>